<proteinExistence type="inferred from homology"/>
<dbReference type="Pfam" id="PF03963">
    <property type="entry name" value="FlgD"/>
    <property type="match status" value="1"/>
</dbReference>
<comment type="caution">
    <text evidence="5">The sequence shown here is derived from an EMBL/GenBank/DDBJ whole genome shotgun (WGS) entry which is preliminary data.</text>
</comment>
<keyword evidence="5" id="KW-0969">Cilium</keyword>
<evidence type="ECO:0000256" key="1">
    <source>
        <dbReference type="ARBA" id="ARBA00010577"/>
    </source>
</evidence>
<evidence type="ECO:0000256" key="3">
    <source>
        <dbReference type="RuleBase" id="RU362076"/>
    </source>
</evidence>
<feature type="compositionally biased region" description="Polar residues" evidence="4">
    <location>
        <begin position="1"/>
        <end position="11"/>
    </location>
</feature>
<reference evidence="5 6" key="1">
    <citation type="submission" date="2016-11" db="EMBL/GenBank/DDBJ databases">
        <title>Paenibacillus species isolates.</title>
        <authorList>
            <person name="Beno S.M."/>
        </authorList>
    </citation>
    <scope>NUCLEOTIDE SEQUENCE [LARGE SCALE GENOMIC DNA]</scope>
    <source>
        <strain evidence="5 6">FSL F4-0100</strain>
    </source>
</reference>
<feature type="compositionally biased region" description="Polar residues" evidence="4">
    <location>
        <begin position="170"/>
        <end position="186"/>
    </location>
</feature>
<keyword evidence="2 3" id="KW-1005">Bacterial flagellum biogenesis</keyword>
<evidence type="ECO:0000313" key="5">
    <source>
        <dbReference type="EMBL" id="OME89554.1"/>
    </source>
</evidence>
<dbReference type="GO" id="GO:0044781">
    <property type="term" value="P:bacterial-type flagellum organization"/>
    <property type="evidence" value="ECO:0007669"/>
    <property type="project" value="UniProtKB-UniRule"/>
</dbReference>
<protein>
    <recommendedName>
        <fullName evidence="3">Basal-body rod modification protein FlgD</fullName>
    </recommendedName>
</protein>
<keyword evidence="5" id="KW-0966">Cell projection</keyword>
<name>A0A1R1AVD5_PAELA</name>
<evidence type="ECO:0000256" key="4">
    <source>
        <dbReference type="SAM" id="MobiDB-lite"/>
    </source>
</evidence>
<dbReference type="EMBL" id="MRTF01000009">
    <property type="protein sequence ID" value="OME89554.1"/>
    <property type="molecule type" value="Genomic_DNA"/>
</dbReference>
<feature type="compositionally biased region" description="Gly residues" evidence="4">
    <location>
        <begin position="205"/>
        <end position="217"/>
    </location>
</feature>
<comment type="function">
    <text evidence="3">Required for flagellar hook formation. May act as a scaffolding protein.</text>
</comment>
<organism evidence="5 6">
    <name type="scientific">Paenibacillus lautus</name>
    <name type="common">Bacillus lautus</name>
    <dbReference type="NCBI Taxonomy" id="1401"/>
    <lineage>
        <taxon>Bacteria</taxon>
        <taxon>Bacillati</taxon>
        <taxon>Bacillota</taxon>
        <taxon>Bacilli</taxon>
        <taxon>Bacillales</taxon>
        <taxon>Paenibacillaceae</taxon>
        <taxon>Paenibacillus</taxon>
    </lineage>
</organism>
<dbReference type="RefSeq" id="WP_076324988.1">
    <property type="nucleotide sequence ID" value="NZ_MRTF01000009.1"/>
</dbReference>
<keyword evidence="5" id="KW-0282">Flagellum</keyword>
<sequence>MATNPVSTKNMWPNYAKGNVSSKNGNGQELGKDQFLSILITQLRHQDPLQPMQDREFIAQMAQFTSLEQLMNINTQLTAMSQSLGAASSLIGKQISWMFKPEDGTESVIKSGIVDSIIVREGVHYAKVGDSEVSLDQIVKIENAVTENDPDALNSGPTDPEINNPGPSVPDTSNQGPTDPVTNNPDPSVPETGNPDPSVPEAGDPGQGGEEPGGTAP</sequence>
<accession>A0A1R1AVD5</accession>
<dbReference type="STRING" id="1401.BK123_24540"/>
<dbReference type="AlphaFoldDB" id="A0A1R1AVD5"/>
<feature type="region of interest" description="Disordered" evidence="4">
    <location>
        <begin position="146"/>
        <end position="217"/>
    </location>
</feature>
<evidence type="ECO:0000256" key="2">
    <source>
        <dbReference type="ARBA" id="ARBA00022795"/>
    </source>
</evidence>
<feature type="region of interest" description="Disordered" evidence="4">
    <location>
        <begin position="1"/>
        <end position="28"/>
    </location>
</feature>
<dbReference type="InterPro" id="IPR005648">
    <property type="entry name" value="FlgD"/>
</dbReference>
<comment type="similarity">
    <text evidence="1 3">Belongs to the FlgD family.</text>
</comment>
<evidence type="ECO:0000313" key="6">
    <source>
        <dbReference type="Proteomes" id="UP000187074"/>
    </source>
</evidence>
<dbReference type="OrthoDB" id="280334at2"/>
<gene>
    <name evidence="5" type="ORF">BK123_24540</name>
</gene>
<dbReference type="Proteomes" id="UP000187074">
    <property type="component" value="Unassembled WGS sequence"/>
</dbReference>